<comment type="caution">
    <text evidence="3">The sequence shown here is derived from an EMBL/GenBank/DDBJ whole genome shotgun (WGS) entry which is preliminary data.</text>
</comment>
<sequence length="124" mass="12393">MFGLVMRMTTVALIVFCAAMADHALPHPHHAHVAHAAVVAPPDPAGPGAGDAVPATGERPHDAHPCITAALLPPVSTGVVDLAEVVPDVPVRAGAVPVTVTADAAHPPGRSAAGVLSTTCVHRI</sequence>
<keyword evidence="4" id="KW-1185">Reference proteome</keyword>
<feature type="region of interest" description="Disordered" evidence="1">
    <location>
        <begin position="39"/>
        <end position="60"/>
    </location>
</feature>
<evidence type="ECO:0000256" key="2">
    <source>
        <dbReference type="SAM" id="SignalP"/>
    </source>
</evidence>
<proteinExistence type="predicted"/>
<accession>A0AAE3YPS7</accession>
<evidence type="ECO:0000313" key="3">
    <source>
        <dbReference type="EMBL" id="MDR7277609.1"/>
    </source>
</evidence>
<feature type="signal peptide" evidence="2">
    <location>
        <begin position="1"/>
        <end position="21"/>
    </location>
</feature>
<keyword evidence="2" id="KW-0732">Signal</keyword>
<gene>
    <name evidence="3" type="ORF">J2S41_004387</name>
</gene>
<evidence type="ECO:0008006" key="5">
    <source>
        <dbReference type="Google" id="ProtNLM"/>
    </source>
</evidence>
<dbReference type="RefSeq" id="WP_307240541.1">
    <property type="nucleotide sequence ID" value="NZ_JAVDYB010000001.1"/>
</dbReference>
<dbReference type="EMBL" id="JAVDYB010000001">
    <property type="protein sequence ID" value="MDR7277609.1"/>
    <property type="molecule type" value="Genomic_DNA"/>
</dbReference>
<feature type="chain" id="PRO_5041933146" description="Secreted protein" evidence="2">
    <location>
        <begin position="22"/>
        <end position="124"/>
    </location>
</feature>
<evidence type="ECO:0000313" key="4">
    <source>
        <dbReference type="Proteomes" id="UP001183643"/>
    </source>
</evidence>
<protein>
    <recommendedName>
        <fullName evidence="5">Secreted protein</fullName>
    </recommendedName>
</protein>
<evidence type="ECO:0000256" key="1">
    <source>
        <dbReference type="SAM" id="MobiDB-lite"/>
    </source>
</evidence>
<dbReference type="AlphaFoldDB" id="A0AAE3YPS7"/>
<name>A0AAE3YPS7_9ACTN</name>
<dbReference type="Proteomes" id="UP001183643">
    <property type="component" value="Unassembled WGS sequence"/>
</dbReference>
<reference evidence="3" key="1">
    <citation type="submission" date="2023-07" db="EMBL/GenBank/DDBJ databases">
        <title>Sequencing the genomes of 1000 actinobacteria strains.</title>
        <authorList>
            <person name="Klenk H.-P."/>
        </authorList>
    </citation>
    <scope>NUCLEOTIDE SEQUENCE</scope>
    <source>
        <strain evidence="3">DSM 44707</strain>
    </source>
</reference>
<organism evidence="3 4">
    <name type="scientific">Catenuloplanes atrovinosus</name>
    <dbReference type="NCBI Taxonomy" id="137266"/>
    <lineage>
        <taxon>Bacteria</taxon>
        <taxon>Bacillati</taxon>
        <taxon>Actinomycetota</taxon>
        <taxon>Actinomycetes</taxon>
        <taxon>Micromonosporales</taxon>
        <taxon>Micromonosporaceae</taxon>
        <taxon>Catenuloplanes</taxon>
    </lineage>
</organism>